<keyword evidence="1" id="KW-0472">Membrane</keyword>
<dbReference type="Pfam" id="PF12679">
    <property type="entry name" value="ABC2_membrane_2"/>
    <property type="match status" value="1"/>
</dbReference>
<keyword evidence="1" id="KW-1133">Transmembrane helix</keyword>
<feature type="transmembrane region" description="Helical" evidence="1">
    <location>
        <begin position="147"/>
        <end position="172"/>
    </location>
</feature>
<feature type="transmembrane region" description="Helical" evidence="1">
    <location>
        <begin position="274"/>
        <end position="297"/>
    </location>
</feature>
<feature type="transmembrane region" description="Helical" evidence="1">
    <location>
        <begin position="103"/>
        <end position="127"/>
    </location>
</feature>
<reference evidence="2" key="1">
    <citation type="journal article" date="2005" name="Environ. Microbiol.">
        <title>Genetic and functional properties of uncultivated thermophilic crenarchaeotes from a subsurface gold mine as revealed by analysis of genome fragments.</title>
        <authorList>
            <person name="Nunoura T."/>
            <person name="Hirayama H."/>
            <person name="Takami H."/>
            <person name="Oida H."/>
            <person name="Nishi S."/>
            <person name="Shimamura S."/>
            <person name="Suzuki Y."/>
            <person name="Inagaki F."/>
            <person name="Takai K."/>
            <person name="Nealson K.H."/>
            <person name="Horikoshi K."/>
        </authorList>
    </citation>
    <scope>NUCLEOTIDE SEQUENCE</scope>
</reference>
<dbReference type="EMBL" id="AP011730">
    <property type="protein sequence ID" value="BAL55828.1"/>
    <property type="molecule type" value="Genomic_DNA"/>
</dbReference>
<dbReference type="GO" id="GO:0140359">
    <property type="term" value="F:ABC-type transporter activity"/>
    <property type="evidence" value="ECO:0007669"/>
    <property type="project" value="InterPro"/>
</dbReference>
<dbReference type="GO" id="GO:0005886">
    <property type="term" value="C:plasma membrane"/>
    <property type="evidence" value="ECO:0007669"/>
    <property type="project" value="UniProtKB-SubCell"/>
</dbReference>
<dbReference type="AlphaFoldDB" id="H5SI42"/>
<evidence type="ECO:0000256" key="1">
    <source>
        <dbReference type="SAM" id="Phobius"/>
    </source>
</evidence>
<dbReference type="PANTHER" id="PTHR43471:SF14">
    <property type="entry name" value="ABC-2 TYPE TRANSPORT SYSTEM PERMEASE PROTEIN"/>
    <property type="match status" value="1"/>
</dbReference>
<organism evidence="2">
    <name type="scientific">uncultured prokaryote</name>
    <dbReference type="NCBI Taxonomy" id="198431"/>
    <lineage>
        <taxon>unclassified sequences</taxon>
        <taxon>environmental samples</taxon>
    </lineage>
</organism>
<feature type="transmembrane region" description="Helical" evidence="1">
    <location>
        <begin position="61"/>
        <end position="82"/>
    </location>
</feature>
<accession>H5SI42</accession>
<evidence type="ECO:0000313" key="2">
    <source>
        <dbReference type="EMBL" id="BAL55828.1"/>
    </source>
</evidence>
<protein>
    <submittedName>
        <fullName evidence="2">ABC transporter system permease protein</fullName>
    </submittedName>
</protein>
<name>H5SI42_9ZZZZ</name>
<dbReference type="PANTHER" id="PTHR43471">
    <property type="entry name" value="ABC TRANSPORTER PERMEASE"/>
    <property type="match status" value="1"/>
</dbReference>
<reference evidence="2" key="2">
    <citation type="journal article" date="2012" name="PLoS ONE">
        <title>A Deeply Branching Thermophilic Bacterium with an Ancient Acetyl-CoA Pathway Dominates a Subsurface Ecosystem.</title>
        <authorList>
            <person name="Takami H."/>
            <person name="Noguchi H."/>
            <person name="Takaki Y."/>
            <person name="Uchiyama I."/>
            <person name="Toyoda A."/>
            <person name="Nishi S."/>
            <person name="Chee G.-J."/>
            <person name="Arai W."/>
            <person name="Nunoura T."/>
            <person name="Itoh T."/>
            <person name="Hattori M."/>
            <person name="Takai K."/>
        </authorList>
    </citation>
    <scope>NUCLEOTIDE SEQUENCE</scope>
</reference>
<feature type="transmembrane region" description="Helical" evidence="1">
    <location>
        <begin position="21"/>
        <end position="41"/>
    </location>
</feature>
<sequence length="304" mass="32969">MVYKELADHLTGIRMQILETLMLLTAVGTVYAATQSIRQTIGEDPFLFLRLFTTAREPLPSFVGFLGFLIPLTAIALGFDAINGEYSRRTLSRVLSQPIYRDALILGKFLAGLATLAITLVALWVVVTGMGLFVLGLPPGGEEVARGLLFLVATLAYAGIWMGLSMLFSAVFRQPATSAMTAIAVWLLFAVFWDMLAALISQALRPTQYGGVAEELAQARLQLLLARFSPNTLYAETVIALLNPAVRSLGPVLITQLEGAVLGTPLPLGQSLLIVWPQFTALVAVVILLFAATYVLFQRQEVRA</sequence>
<proteinExistence type="predicted"/>
<keyword evidence="1" id="KW-0812">Transmembrane</keyword>
<feature type="transmembrane region" description="Helical" evidence="1">
    <location>
        <begin position="179"/>
        <end position="200"/>
    </location>
</feature>
<gene>
    <name evidence="2" type="ORF">HGMM_F31F10C18</name>
</gene>